<proteinExistence type="predicted"/>
<dbReference type="EMBL" id="JBHLXH010000003">
    <property type="protein sequence ID" value="MFC0224787.1"/>
    <property type="molecule type" value="Genomic_DNA"/>
</dbReference>
<comment type="caution">
    <text evidence="2">The sequence shown here is derived from an EMBL/GenBank/DDBJ whole genome shotgun (WGS) entry which is preliminary data.</text>
</comment>
<dbReference type="RefSeq" id="WP_378520565.1">
    <property type="nucleotide sequence ID" value="NZ_CBCSDI010000001.1"/>
</dbReference>
<protein>
    <submittedName>
        <fullName evidence="2">NAD-dependent epimerase/dehydratase family protein</fullName>
    </submittedName>
</protein>
<evidence type="ECO:0000313" key="3">
    <source>
        <dbReference type="Proteomes" id="UP001589698"/>
    </source>
</evidence>
<organism evidence="2 3">
    <name type="scientific">Nocardioides zeicaulis</name>
    <dbReference type="NCBI Taxonomy" id="1776857"/>
    <lineage>
        <taxon>Bacteria</taxon>
        <taxon>Bacillati</taxon>
        <taxon>Actinomycetota</taxon>
        <taxon>Actinomycetes</taxon>
        <taxon>Propionibacteriales</taxon>
        <taxon>Nocardioidaceae</taxon>
        <taxon>Nocardioides</taxon>
    </lineage>
</organism>
<dbReference type="InterPro" id="IPR036291">
    <property type="entry name" value="NAD(P)-bd_dom_sf"/>
</dbReference>
<evidence type="ECO:0000259" key="1">
    <source>
        <dbReference type="Pfam" id="PF01370"/>
    </source>
</evidence>
<dbReference type="SUPFAM" id="SSF51735">
    <property type="entry name" value="NAD(P)-binding Rossmann-fold domains"/>
    <property type="match status" value="1"/>
</dbReference>
<feature type="domain" description="NAD-dependent epimerase/dehydratase" evidence="1">
    <location>
        <begin position="10"/>
        <end position="228"/>
    </location>
</feature>
<dbReference type="PANTHER" id="PTHR43245">
    <property type="entry name" value="BIFUNCTIONAL POLYMYXIN RESISTANCE PROTEIN ARNA"/>
    <property type="match status" value="1"/>
</dbReference>
<dbReference type="Gene3D" id="3.40.50.720">
    <property type="entry name" value="NAD(P)-binding Rossmann-like Domain"/>
    <property type="match status" value="1"/>
</dbReference>
<keyword evidence="3" id="KW-1185">Reference proteome</keyword>
<gene>
    <name evidence="2" type="ORF">ACFFJG_20020</name>
</gene>
<accession>A0ABV6E720</accession>
<dbReference type="Proteomes" id="UP001589698">
    <property type="component" value="Unassembled WGS sequence"/>
</dbReference>
<dbReference type="InterPro" id="IPR001509">
    <property type="entry name" value="Epimerase_deHydtase"/>
</dbReference>
<dbReference type="InterPro" id="IPR050177">
    <property type="entry name" value="Lipid_A_modif_metabolic_enz"/>
</dbReference>
<name>A0ABV6E720_9ACTN</name>
<dbReference type="Pfam" id="PF01370">
    <property type="entry name" value="Epimerase"/>
    <property type="match status" value="1"/>
</dbReference>
<sequence length="358" mass="38186">MSTGDAPRRALVTGGSGYLGSEVVRQLVAAGVDVRVLDVVDDPGRPASADLVVGDIRSSADVRSALDGVDVVLHNVAQVPLAKDPELFESVNVGGTEVLLRACADAGVRKVVHTSSSAVFGVPRANPVTRDTEPRPAEAYGRAKLDAEHLCAAAVSRGLDVSIVRPRTVVGPGRLGIFGILFDWIADGAAVPVLGRGDNRYQFVHAHDIATACLLAAARPGPSVYNIGSESFGTMRATLETLCAHAGTGARVVGLPKAVMRPLVQATGQLGLSPLGPYHWLMYGESMWFDVAPARDELGWRSRYSTDDAMREAYDWFLQRRDQPEQAGTSVHRRSAPQGVLRMGKRASRALLVRQPRA</sequence>
<evidence type="ECO:0000313" key="2">
    <source>
        <dbReference type="EMBL" id="MFC0224787.1"/>
    </source>
</evidence>
<reference evidence="2 3" key="1">
    <citation type="submission" date="2024-09" db="EMBL/GenBank/DDBJ databases">
        <authorList>
            <person name="Sun Q."/>
            <person name="Mori K."/>
        </authorList>
    </citation>
    <scope>NUCLEOTIDE SEQUENCE [LARGE SCALE GENOMIC DNA]</scope>
    <source>
        <strain evidence="2 3">CCM 8654</strain>
    </source>
</reference>